<dbReference type="PANTHER" id="PTHR46796">
    <property type="entry name" value="HTH-TYPE TRANSCRIPTIONAL ACTIVATOR RHAS-RELATED"/>
    <property type="match status" value="1"/>
</dbReference>
<dbReference type="PANTHER" id="PTHR46796:SF6">
    <property type="entry name" value="ARAC SUBFAMILY"/>
    <property type="match status" value="1"/>
</dbReference>
<dbReference type="AlphaFoldDB" id="A0A540WZC7"/>
<feature type="domain" description="HTH araC/xylS-type" evidence="4">
    <location>
        <begin position="170"/>
        <end position="268"/>
    </location>
</feature>
<accession>A0A540WZC7</accession>
<dbReference type="Gene3D" id="1.10.10.60">
    <property type="entry name" value="Homeodomain-like"/>
    <property type="match status" value="1"/>
</dbReference>
<dbReference type="PROSITE" id="PS01124">
    <property type="entry name" value="HTH_ARAC_FAMILY_2"/>
    <property type="match status" value="1"/>
</dbReference>
<dbReference type="SMART" id="SM00342">
    <property type="entry name" value="HTH_ARAC"/>
    <property type="match status" value="1"/>
</dbReference>
<keyword evidence="6" id="KW-1185">Reference proteome</keyword>
<comment type="caution">
    <text evidence="5">The sequence shown here is derived from an EMBL/GenBank/DDBJ whole genome shotgun (WGS) entry which is preliminary data.</text>
</comment>
<evidence type="ECO:0000313" key="6">
    <source>
        <dbReference type="Proteomes" id="UP000315369"/>
    </source>
</evidence>
<name>A0A540WZC7_9BACT</name>
<evidence type="ECO:0000256" key="3">
    <source>
        <dbReference type="ARBA" id="ARBA00023163"/>
    </source>
</evidence>
<evidence type="ECO:0000256" key="1">
    <source>
        <dbReference type="ARBA" id="ARBA00023015"/>
    </source>
</evidence>
<dbReference type="OrthoDB" id="112032at2"/>
<dbReference type="GO" id="GO:0043565">
    <property type="term" value="F:sequence-specific DNA binding"/>
    <property type="evidence" value="ECO:0007669"/>
    <property type="project" value="InterPro"/>
</dbReference>
<keyword evidence="1" id="KW-0805">Transcription regulation</keyword>
<dbReference type="InterPro" id="IPR050204">
    <property type="entry name" value="AraC_XylS_family_regulators"/>
</dbReference>
<evidence type="ECO:0000256" key="2">
    <source>
        <dbReference type="ARBA" id="ARBA00023125"/>
    </source>
</evidence>
<dbReference type="EMBL" id="VIFM01000070">
    <property type="protein sequence ID" value="TQF14378.1"/>
    <property type="molecule type" value="Genomic_DNA"/>
</dbReference>
<keyword evidence="3" id="KW-0804">Transcription</keyword>
<protein>
    <submittedName>
        <fullName evidence="5">Helix-turn-helix transcriptional regulator</fullName>
    </submittedName>
</protein>
<dbReference type="RefSeq" id="WP_141643916.1">
    <property type="nucleotide sequence ID" value="NZ_VIFM01000070.1"/>
</dbReference>
<dbReference type="Pfam" id="PF12833">
    <property type="entry name" value="HTH_18"/>
    <property type="match status" value="1"/>
</dbReference>
<evidence type="ECO:0000259" key="4">
    <source>
        <dbReference type="PROSITE" id="PS01124"/>
    </source>
</evidence>
<reference evidence="5 6" key="1">
    <citation type="submission" date="2019-06" db="EMBL/GenBank/DDBJ databases">
        <authorList>
            <person name="Livingstone P."/>
            <person name="Whitworth D."/>
        </authorList>
    </citation>
    <scope>NUCLEOTIDE SEQUENCE [LARGE SCALE GENOMIC DNA]</scope>
    <source>
        <strain evidence="5 6">AM401</strain>
    </source>
</reference>
<dbReference type="Proteomes" id="UP000315369">
    <property type="component" value="Unassembled WGS sequence"/>
</dbReference>
<gene>
    <name evidence="5" type="ORF">FJV41_18955</name>
</gene>
<organism evidence="5 6">
    <name type="scientific">Myxococcus llanfairpwllgwyngyllgogerychwyrndrobwllllantysiliogogogochensis</name>
    <dbReference type="NCBI Taxonomy" id="2590453"/>
    <lineage>
        <taxon>Bacteria</taxon>
        <taxon>Pseudomonadati</taxon>
        <taxon>Myxococcota</taxon>
        <taxon>Myxococcia</taxon>
        <taxon>Myxococcales</taxon>
        <taxon>Cystobacterineae</taxon>
        <taxon>Myxococcaceae</taxon>
        <taxon>Myxococcus</taxon>
    </lineage>
</organism>
<dbReference type="InterPro" id="IPR009057">
    <property type="entry name" value="Homeodomain-like_sf"/>
</dbReference>
<sequence length="270" mass="29818">MSEHARRTPRISLGVEMRVTAVGDFLHAASADHFISIHSGNPVRVACHSSRIRSLRTRGDLSLMPAGVSDTWVEDDASTAVDLRLPHSLLRMAAEDMGLDPDRVGLESRHHFRDEQIEHIAWALEAESRADFPNGLLYRESLGLALAARLLARYRTQAEARGGLPASQLQRVTDYVEAHLEEDLSLASLSRVAGVSASHFKTLFKRSTGLPVHEYVIQRRVERARTLLLRGGLPTGQVALEAGFSHQSHMSRCMRRVLGVTPGAIVRSRA</sequence>
<evidence type="ECO:0000313" key="5">
    <source>
        <dbReference type="EMBL" id="TQF14378.1"/>
    </source>
</evidence>
<dbReference type="SUPFAM" id="SSF46689">
    <property type="entry name" value="Homeodomain-like"/>
    <property type="match status" value="2"/>
</dbReference>
<dbReference type="InterPro" id="IPR018060">
    <property type="entry name" value="HTH_AraC"/>
</dbReference>
<proteinExistence type="predicted"/>
<dbReference type="GO" id="GO:0003700">
    <property type="term" value="F:DNA-binding transcription factor activity"/>
    <property type="evidence" value="ECO:0007669"/>
    <property type="project" value="InterPro"/>
</dbReference>
<keyword evidence="2" id="KW-0238">DNA-binding</keyword>